<keyword evidence="13" id="KW-0325">Glycoprotein</keyword>
<keyword evidence="10 20" id="KW-1133">Transmembrane helix</keyword>
<evidence type="ECO:0000256" key="16">
    <source>
        <dbReference type="PIRSR" id="PIRSR605027-1"/>
    </source>
</evidence>
<proteinExistence type="inferred from homology"/>
<keyword evidence="11 20" id="KW-0333">Golgi apparatus</keyword>
<dbReference type="SUPFAM" id="SSF53448">
    <property type="entry name" value="Nucleotide-diphospho-sugar transferases"/>
    <property type="match status" value="1"/>
</dbReference>
<keyword evidence="8 18" id="KW-0479">Metal-binding</keyword>
<evidence type="ECO:0000256" key="17">
    <source>
        <dbReference type="PIRSR" id="PIRSR605027-2"/>
    </source>
</evidence>
<feature type="binding site" evidence="17">
    <location>
        <begin position="65"/>
        <end position="67"/>
    </location>
    <ligand>
        <name>UDP-alpha-D-glucuronate</name>
        <dbReference type="ChEBI" id="CHEBI:58052"/>
    </ligand>
</feature>
<dbReference type="GO" id="GO:0046872">
    <property type="term" value="F:metal ion binding"/>
    <property type="evidence" value="ECO:0007669"/>
    <property type="project" value="UniProtKB-KW"/>
</dbReference>
<dbReference type="EC" id="2.4.1.135" evidence="5 20"/>
<evidence type="ECO:0000256" key="2">
    <source>
        <dbReference type="ARBA" id="ARBA00004323"/>
    </source>
</evidence>
<dbReference type="FunFam" id="3.90.550.10:FF:000044">
    <property type="entry name" value="Galactosylgalactosylxylosylprotein 3-beta-glucuronosyltransferase"/>
    <property type="match status" value="1"/>
</dbReference>
<feature type="binding site" evidence="18">
    <location>
        <position position="169"/>
    </location>
    <ligand>
        <name>Mn(2+)</name>
        <dbReference type="ChEBI" id="CHEBI:29035"/>
    </ligand>
</feature>
<dbReference type="EMBL" id="JAWJWE010000039">
    <property type="protein sequence ID" value="KAK6621307.1"/>
    <property type="molecule type" value="Genomic_DNA"/>
</dbReference>
<evidence type="ECO:0000256" key="12">
    <source>
        <dbReference type="ARBA" id="ARBA00023136"/>
    </source>
</evidence>
<sequence>MDPLIEIKNRRIKLRKICIVLVLISFLCTVVFISRVSENDIYDAPAEVDMKISNSGNIPIFVITPTYYRPVQKAELTRLKHTFKLVPHIHWIVVEDASQFTVLVTKLLKNSGLSYTHLVQPTPASKKLKNKEGKWIKARGVLQRNRGLKWIRENLYLGQEGVIYFADDDNTYSLELFEEIRRTKKVSIWPVGLVGGLYVEKPIVKNGKVVGFNAAWRPERKFPIDMAGFAVSLKHLLSKPEAKFSYSSEGGFQETDFLSLLTTREELEPLAANCSKVLVWHTRSENPTLIQEKQLKRKGLKPSNYGMEE</sequence>
<feature type="binding site" evidence="17">
    <location>
        <begin position="281"/>
        <end position="283"/>
    </location>
    <ligand>
        <name>UDP-alpha-D-glucuronate</name>
        <dbReference type="ChEBI" id="CHEBI:58052"/>
    </ligand>
</feature>
<evidence type="ECO:0000256" key="18">
    <source>
        <dbReference type="PIRSR" id="PIRSR605027-3"/>
    </source>
</evidence>
<keyword evidence="6 20" id="KW-0808">Transferase</keyword>
<comment type="subcellular location">
    <subcellularLocation>
        <location evidence="2 20">Golgi apparatus membrane</location>
        <topology evidence="2 20">Single-pass type II membrane protein</topology>
    </subcellularLocation>
</comment>
<feature type="binding site" evidence="17">
    <location>
        <position position="96"/>
    </location>
    <ligand>
        <name>UDP-alpha-D-glucuronate</name>
        <dbReference type="ChEBI" id="CHEBI:58052"/>
    </ligand>
</feature>
<feature type="binding site" evidence="17">
    <location>
        <begin position="167"/>
        <end position="169"/>
    </location>
    <ligand>
        <name>UDP-alpha-D-glucuronate</name>
        <dbReference type="ChEBI" id="CHEBI:58052"/>
    </ligand>
</feature>
<comment type="catalytic activity">
    <reaction evidence="15 20">
        <text>3-O-(beta-D-galactosyl-(1-&gt;3)-beta-D-galactosyl-(1-&gt;4)-beta-D-xylosyl)-L-seryl-[protein] + UDP-alpha-D-glucuronate = 3-O-(beta-D-GlcA-(1-&gt;3)-beta-D-Gal-(1-&gt;3)-beta-D-Gal-(1-&gt;4)-beta-D-Xyl)-L-seryl-[protein] + UDP + H(+)</text>
        <dbReference type="Rhea" id="RHEA:24168"/>
        <dbReference type="Rhea" id="RHEA-COMP:12571"/>
        <dbReference type="Rhea" id="RHEA-COMP:12573"/>
        <dbReference type="ChEBI" id="CHEBI:15378"/>
        <dbReference type="ChEBI" id="CHEBI:58052"/>
        <dbReference type="ChEBI" id="CHEBI:58223"/>
        <dbReference type="ChEBI" id="CHEBI:132090"/>
        <dbReference type="ChEBI" id="CHEBI:132093"/>
        <dbReference type="EC" id="2.4.1.135"/>
    </reaction>
</comment>
<keyword evidence="12 20" id="KW-0472">Membrane</keyword>
<evidence type="ECO:0000256" key="15">
    <source>
        <dbReference type="ARBA" id="ARBA00047979"/>
    </source>
</evidence>
<evidence type="ECO:0000256" key="7">
    <source>
        <dbReference type="ARBA" id="ARBA00022692"/>
    </source>
</evidence>
<organism evidence="21 22">
    <name type="scientific">Polyplax serrata</name>
    <name type="common">Common mouse louse</name>
    <dbReference type="NCBI Taxonomy" id="468196"/>
    <lineage>
        <taxon>Eukaryota</taxon>
        <taxon>Metazoa</taxon>
        <taxon>Ecdysozoa</taxon>
        <taxon>Arthropoda</taxon>
        <taxon>Hexapoda</taxon>
        <taxon>Insecta</taxon>
        <taxon>Pterygota</taxon>
        <taxon>Neoptera</taxon>
        <taxon>Paraneoptera</taxon>
        <taxon>Psocodea</taxon>
        <taxon>Troctomorpha</taxon>
        <taxon>Phthiraptera</taxon>
        <taxon>Anoplura</taxon>
        <taxon>Polyplacidae</taxon>
        <taxon>Polyplax</taxon>
    </lineage>
</organism>
<comment type="pathway">
    <text evidence="3 20">Protein modification; protein glycosylation.</text>
</comment>
<evidence type="ECO:0000256" key="14">
    <source>
        <dbReference type="ARBA" id="ARBA00023211"/>
    </source>
</evidence>
<evidence type="ECO:0000256" key="5">
    <source>
        <dbReference type="ARBA" id="ARBA00012641"/>
    </source>
</evidence>
<dbReference type="GO" id="GO:0000139">
    <property type="term" value="C:Golgi membrane"/>
    <property type="evidence" value="ECO:0007669"/>
    <property type="project" value="UniProtKB-SubCell"/>
</dbReference>
<comment type="caution">
    <text evidence="21">The sequence shown here is derived from an EMBL/GenBank/DDBJ whole genome shotgun (WGS) entry which is preliminary data.</text>
</comment>
<evidence type="ECO:0000256" key="13">
    <source>
        <dbReference type="ARBA" id="ARBA00023180"/>
    </source>
</evidence>
<keyword evidence="7 20" id="KW-0812">Transmembrane</keyword>
<accession>A0AAN8PFE2</accession>
<comment type="similarity">
    <text evidence="4 20">Belongs to the glycosyltransferase 43 family.</text>
</comment>
<feature type="binding site" evidence="17">
    <location>
        <position position="144"/>
    </location>
    <ligand>
        <name>UDP-alpha-D-glucuronate</name>
        <dbReference type="ChEBI" id="CHEBI:58052"/>
    </ligand>
</feature>
<evidence type="ECO:0000256" key="8">
    <source>
        <dbReference type="ARBA" id="ARBA00022723"/>
    </source>
</evidence>
<dbReference type="CDD" id="cd00218">
    <property type="entry name" value="GlcAT-I"/>
    <property type="match status" value="1"/>
</dbReference>
<dbReference type="AlphaFoldDB" id="A0AAN8PFE2"/>
<dbReference type="GO" id="GO:0015018">
    <property type="term" value="F:galactosylgalactosylxylosylprotein 3-beta-glucuronosyltransferase activity"/>
    <property type="evidence" value="ECO:0007669"/>
    <property type="project" value="UniProtKB-UniRule"/>
</dbReference>
<feature type="active site" description="Proton donor/acceptor" evidence="16">
    <location>
        <position position="254"/>
    </location>
</feature>
<evidence type="ECO:0000313" key="21">
    <source>
        <dbReference type="EMBL" id="KAK6621307.1"/>
    </source>
</evidence>
<keyword evidence="14 18" id="KW-0464">Manganese</keyword>
<dbReference type="InterPro" id="IPR029044">
    <property type="entry name" value="Nucleotide-diphossugar_trans"/>
</dbReference>
<name>A0AAN8PFE2_POLSC</name>
<feature type="site" description="Interaction with galactose moiety of substrate glycoprotein" evidence="19">
    <location>
        <position position="291"/>
    </location>
</feature>
<evidence type="ECO:0000313" key="22">
    <source>
        <dbReference type="Proteomes" id="UP001372834"/>
    </source>
</evidence>
<dbReference type="Proteomes" id="UP001372834">
    <property type="component" value="Unassembled WGS sequence"/>
</dbReference>
<dbReference type="PANTHER" id="PTHR10896:SF65">
    <property type="entry name" value="GALACTOSYLGALACTOSYLXYLOSYLPROTEIN 3-BETA-GLUCURONOSYLTRANSFERASE 3"/>
    <property type="match status" value="1"/>
</dbReference>
<dbReference type="Gene3D" id="3.90.550.10">
    <property type="entry name" value="Spore Coat Polysaccharide Biosynthesis Protein SpsA, Chain A"/>
    <property type="match status" value="1"/>
</dbReference>
<comment type="cofactor">
    <cofactor evidence="1 18 20">
        <name>Mn(2+)</name>
        <dbReference type="ChEBI" id="CHEBI:29035"/>
    </cofactor>
</comment>
<feature type="transmembrane region" description="Helical" evidence="20">
    <location>
        <begin position="17"/>
        <end position="36"/>
    </location>
</feature>
<evidence type="ECO:0000256" key="6">
    <source>
        <dbReference type="ARBA" id="ARBA00022679"/>
    </source>
</evidence>
<evidence type="ECO:0000256" key="9">
    <source>
        <dbReference type="ARBA" id="ARBA00022968"/>
    </source>
</evidence>
<evidence type="ECO:0000256" key="19">
    <source>
        <dbReference type="PIRSR" id="PIRSR605027-4"/>
    </source>
</evidence>
<dbReference type="GO" id="GO:0005975">
    <property type="term" value="P:carbohydrate metabolic process"/>
    <property type="evidence" value="ECO:0007669"/>
    <property type="project" value="TreeGrafter"/>
</dbReference>
<keyword evidence="9 20" id="KW-0735">Signal-anchor</keyword>
<evidence type="ECO:0000256" key="20">
    <source>
        <dbReference type="RuleBase" id="RU363127"/>
    </source>
</evidence>
<evidence type="ECO:0000256" key="11">
    <source>
        <dbReference type="ARBA" id="ARBA00023034"/>
    </source>
</evidence>
<evidence type="ECO:0000256" key="4">
    <source>
        <dbReference type="ARBA" id="ARBA00007706"/>
    </source>
</evidence>
<dbReference type="PANTHER" id="PTHR10896">
    <property type="entry name" value="GALACTOSYLGALACTOSYLXYLOSYLPROTEIN 3-BETA-GLUCURONOSYLTRANSFERASE BETA-1,3-GLUCURONYLTRANSFERASE"/>
    <property type="match status" value="1"/>
</dbReference>
<evidence type="ECO:0000256" key="1">
    <source>
        <dbReference type="ARBA" id="ARBA00001936"/>
    </source>
</evidence>
<protein>
    <recommendedName>
        <fullName evidence="5 20">Galactosylgalactosylxylosylprotein 3-beta-glucuronosyltransferase</fullName>
        <ecNumber evidence="5 20">2.4.1.135</ecNumber>
    </recommendedName>
</protein>
<dbReference type="Pfam" id="PF03360">
    <property type="entry name" value="Glyco_transf_43"/>
    <property type="match status" value="1"/>
</dbReference>
<dbReference type="GO" id="GO:0050650">
    <property type="term" value="P:chondroitin sulfate proteoglycan biosynthetic process"/>
    <property type="evidence" value="ECO:0007669"/>
    <property type="project" value="TreeGrafter"/>
</dbReference>
<feature type="binding site" evidence="17">
    <location>
        <position position="139"/>
    </location>
    <ligand>
        <name>UDP-alpha-D-glucuronate</name>
        <dbReference type="ChEBI" id="CHEBI:58052"/>
    </ligand>
</feature>
<feature type="site" description="Interaction with galactose moiety of substrate glycoprotein" evidence="19">
    <location>
        <position position="200"/>
    </location>
</feature>
<dbReference type="InterPro" id="IPR005027">
    <property type="entry name" value="Glyco_trans_43"/>
</dbReference>
<evidence type="ECO:0000256" key="10">
    <source>
        <dbReference type="ARBA" id="ARBA00022989"/>
    </source>
</evidence>
<reference evidence="21 22" key="1">
    <citation type="submission" date="2023-10" db="EMBL/GenBank/DDBJ databases">
        <title>Genomes of two closely related lineages of the louse Polyplax serrata with different host specificities.</title>
        <authorList>
            <person name="Martinu J."/>
            <person name="Tarabai H."/>
            <person name="Stefka J."/>
            <person name="Hypsa V."/>
        </authorList>
    </citation>
    <scope>NUCLEOTIDE SEQUENCE [LARGE SCALE GENOMIC DNA]</scope>
    <source>
        <strain evidence="21">HR10_N</strain>
    </source>
</reference>
<evidence type="ECO:0000256" key="3">
    <source>
        <dbReference type="ARBA" id="ARBA00004922"/>
    </source>
</evidence>
<gene>
    <name evidence="21" type="ORF">RUM43_011613</name>
</gene>